<dbReference type="EMBL" id="JBHTMY010000003">
    <property type="protein sequence ID" value="MFD1315898.1"/>
    <property type="molecule type" value="Genomic_DNA"/>
</dbReference>
<organism evidence="1 2">
    <name type="scientific">Namhaeicola litoreus</name>
    <dbReference type="NCBI Taxonomy" id="1052145"/>
    <lineage>
        <taxon>Bacteria</taxon>
        <taxon>Pseudomonadati</taxon>
        <taxon>Bacteroidota</taxon>
        <taxon>Flavobacteriia</taxon>
        <taxon>Flavobacteriales</taxon>
        <taxon>Flavobacteriaceae</taxon>
        <taxon>Namhaeicola</taxon>
    </lineage>
</organism>
<protein>
    <recommendedName>
        <fullName evidence="3">Transmembrane protein</fullName>
    </recommendedName>
</protein>
<evidence type="ECO:0000313" key="1">
    <source>
        <dbReference type="EMBL" id="MFD1315898.1"/>
    </source>
</evidence>
<sequence length="107" mass="12501">MLKQSKILIVILFIAGLLSPMLGGVFHAFQNHEHNYCFAKDELHLHKSKDNCSNFHHIQNVIQGFESYENFELINSYFRTSYFLVPQKEDFQSCDINTLRGPPIHVF</sequence>
<accession>A0ABW3Y5R5</accession>
<proteinExistence type="predicted"/>
<keyword evidence="2" id="KW-1185">Reference proteome</keyword>
<dbReference type="Proteomes" id="UP001597201">
    <property type="component" value="Unassembled WGS sequence"/>
</dbReference>
<name>A0ABW3Y5R5_9FLAO</name>
<reference evidence="2" key="1">
    <citation type="journal article" date="2019" name="Int. J. Syst. Evol. Microbiol.">
        <title>The Global Catalogue of Microorganisms (GCM) 10K type strain sequencing project: providing services to taxonomists for standard genome sequencing and annotation.</title>
        <authorList>
            <consortium name="The Broad Institute Genomics Platform"/>
            <consortium name="The Broad Institute Genome Sequencing Center for Infectious Disease"/>
            <person name="Wu L."/>
            <person name="Ma J."/>
        </authorList>
    </citation>
    <scope>NUCLEOTIDE SEQUENCE [LARGE SCALE GENOMIC DNA]</scope>
    <source>
        <strain evidence="2">CCUG 61485</strain>
    </source>
</reference>
<evidence type="ECO:0000313" key="2">
    <source>
        <dbReference type="Proteomes" id="UP001597201"/>
    </source>
</evidence>
<evidence type="ECO:0008006" key="3">
    <source>
        <dbReference type="Google" id="ProtNLM"/>
    </source>
</evidence>
<gene>
    <name evidence="1" type="ORF">ACFQ39_09735</name>
</gene>
<comment type="caution">
    <text evidence="1">The sequence shown here is derived from an EMBL/GenBank/DDBJ whole genome shotgun (WGS) entry which is preliminary data.</text>
</comment>
<dbReference type="RefSeq" id="WP_377178510.1">
    <property type="nucleotide sequence ID" value="NZ_JBHTMY010000003.1"/>
</dbReference>